<protein>
    <recommendedName>
        <fullName evidence="4">PsbP C-terminal domain-containing protein</fullName>
    </recommendedName>
</protein>
<dbReference type="EMBL" id="CP036268">
    <property type="protein sequence ID" value="QDT37206.1"/>
    <property type="molecule type" value="Genomic_DNA"/>
</dbReference>
<keyword evidence="3" id="KW-1185">Reference proteome</keyword>
<accession>A0A517QZX9</accession>
<sequence precursor="true">MPNNPVEAFFRRAVLLTAALVLLVYSFASAESNEVKIQDIKLDVPESWEQQPPANRLRLAQFELPTTEGDEAKPELVISFFGGGAGGVDANIQRWIGQFAGEGRTAKVKKGSSEQGDYYLVDIAGTYNQSVGPPFLRQTKAVPGSRMIGVILQVKDTGNYFLKLTGPDESVAAAADDLRKSFGANADTEKAHELN</sequence>
<feature type="signal peptide" evidence="1">
    <location>
        <begin position="1"/>
        <end position="30"/>
    </location>
</feature>
<feature type="chain" id="PRO_5022101703" description="PsbP C-terminal domain-containing protein" evidence="1">
    <location>
        <begin position="31"/>
        <end position="195"/>
    </location>
</feature>
<dbReference type="RefSeq" id="WP_145363341.1">
    <property type="nucleotide sequence ID" value="NZ_CP036268.1"/>
</dbReference>
<evidence type="ECO:0000313" key="3">
    <source>
        <dbReference type="Proteomes" id="UP000317318"/>
    </source>
</evidence>
<proteinExistence type="predicted"/>
<organism evidence="2 3">
    <name type="scientific">Stratiformator vulcanicus</name>
    <dbReference type="NCBI Taxonomy" id="2527980"/>
    <lineage>
        <taxon>Bacteria</taxon>
        <taxon>Pseudomonadati</taxon>
        <taxon>Planctomycetota</taxon>
        <taxon>Planctomycetia</taxon>
        <taxon>Planctomycetales</taxon>
        <taxon>Planctomycetaceae</taxon>
        <taxon>Stratiformator</taxon>
    </lineage>
</organism>
<evidence type="ECO:0000256" key="1">
    <source>
        <dbReference type="SAM" id="SignalP"/>
    </source>
</evidence>
<dbReference type="AlphaFoldDB" id="A0A517QZX9"/>
<dbReference type="Proteomes" id="UP000317318">
    <property type="component" value="Chromosome"/>
</dbReference>
<dbReference type="OrthoDB" id="5764172at2"/>
<keyword evidence="1" id="KW-0732">Signal</keyword>
<evidence type="ECO:0008006" key="4">
    <source>
        <dbReference type="Google" id="ProtNLM"/>
    </source>
</evidence>
<dbReference type="KEGG" id="svp:Pan189_15780"/>
<name>A0A517QZX9_9PLAN</name>
<reference evidence="2 3" key="1">
    <citation type="submission" date="2019-02" db="EMBL/GenBank/DDBJ databases">
        <title>Deep-cultivation of Planctomycetes and their phenomic and genomic characterization uncovers novel biology.</title>
        <authorList>
            <person name="Wiegand S."/>
            <person name="Jogler M."/>
            <person name="Boedeker C."/>
            <person name="Pinto D."/>
            <person name="Vollmers J."/>
            <person name="Rivas-Marin E."/>
            <person name="Kohn T."/>
            <person name="Peeters S.H."/>
            <person name="Heuer A."/>
            <person name="Rast P."/>
            <person name="Oberbeckmann S."/>
            <person name="Bunk B."/>
            <person name="Jeske O."/>
            <person name="Meyerdierks A."/>
            <person name="Storesund J.E."/>
            <person name="Kallscheuer N."/>
            <person name="Luecker S."/>
            <person name="Lage O.M."/>
            <person name="Pohl T."/>
            <person name="Merkel B.J."/>
            <person name="Hornburger P."/>
            <person name="Mueller R.-W."/>
            <person name="Bruemmer F."/>
            <person name="Labrenz M."/>
            <person name="Spormann A.M."/>
            <person name="Op den Camp H."/>
            <person name="Overmann J."/>
            <person name="Amann R."/>
            <person name="Jetten M.S.M."/>
            <person name="Mascher T."/>
            <person name="Medema M.H."/>
            <person name="Devos D.P."/>
            <person name="Kaster A.-K."/>
            <person name="Ovreas L."/>
            <person name="Rohde M."/>
            <person name="Galperin M.Y."/>
            <person name="Jogler C."/>
        </authorList>
    </citation>
    <scope>NUCLEOTIDE SEQUENCE [LARGE SCALE GENOMIC DNA]</scope>
    <source>
        <strain evidence="2 3">Pan189</strain>
    </source>
</reference>
<evidence type="ECO:0000313" key="2">
    <source>
        <dbReference type="EMBL" id="QDT37206.1"/>
    </source>
</evidence>
<gene>
    <name evidence="2" type="ORF">Pan189_15780</name>
</gene>